<keyword evidence="4" id="KW-1185">Reference proteome</keyword>
<dbReference type="PANTHER" id="PTHR13748">
    <property type="entry name" value="COBW-RELATED"/>
    <property type="match status" value="1"/>
</dbReference>
<dbReference type="EMBL" id="JANBPU010000109">
    <property type="protein sequence ID" value="KAJ1916266.1"/>
    <property type="molecule type" value="Genomic_DNA"/>
</dbReference>
<dbReference type="SUPFAM" id="SSF52540">
    <property type="entry name" value="P-loop containing nucleoside triphosphate hydrolases"/>
    <property type="match status" value="1"/>
</dbReference>
<dbReference type="PANTHER" id="PTHR13748:SF62">
    <property type="entry name" value="COBW DOMAIN-CONTAINING PROTEIN"/>
    <property type="match status" value="1"/>
</dbReference>
<dbReference type="CDD" id="cd03112">
    <property type="entry name" value="CobW-like"/>
    <property type="match status" value="1"/>
</dbReference>
<protein>
    <recommendedName>
        <fullName evidence="2">CobW/HypB/UreG nucleotide-binding domain-containing protein</fullName>
    </recommendedName>
</protein>
<evidence type="ECO:0000313" key="4">
    <source>
        <dbReference type="Proteomes" id="UP001150538"/>
    </source>
</evidence>
<feature type="domain" description="CobW/HypB/UreG nucleotide-binding" evidence="2">
    <location>
        <begin position="23"/>
        <end position="195"/>
    </location>
</feature>
<evidence type="ECO:0000259" key="2">
    <source>
        <dbReference type="Pfam" id="PF02492"/>
    </source>
</evidence>
<dbReference type="OrthoDB" id="272672at2759"/>
<dbReference type="Proteomes" id="UP001150538">
    <property type="component" value="Unassembled WGS sequence"/>
</dbReference>
<evidence type="ECO:0000313" key="3">
    <source>
        <dbReference type="EMBL" id="KAJ1916266.1"/>
    </source>
</evidence>
<feature type="compositionally biased region" description="Polar residues" evidence="1">
    <location>
        <begin position="310"/>
        <end position="323"/>
    </location>
</feature>
<evidence type="ECO:0000256" key="1">
    <source>
        <dbReference type="SAM" id="MobiDB-lite"/>
    </source>
</evidence>
<comment type="caution">
    <text evidence="3">The sequence shown here is derived from an EMBL/GenBank/DDBJ whole genome shotgun (WGS) entry which is preliminary data.</text>
</comment>
<dbReference type="Gene3D" id="3.40.50.300">
    <property type="entry name" value="P-loop containing nucleotide triphosphate hydrolases"/>
    <property type="match status" value="1"/>
</dbReference>
<reference evidence="3" key="1">
    <citation type="submission" date="2022-07" db="EMBL/GenBank/DDBJ databases">
        <title>Phylogenomic reconstructions and comparative analyses of Kickxellomycotina fungi.</title>
        <authorList>
            <person name="Reynolds N.K."/>
            <person name="Stajich J.E."/>
            <person name="Barry K."/>
            <person name="Grigoriev I.V."/>
            <person name="Crous P."/>
            <person name="Smith M.E."/>
        </authorList>
    </citation>
    <scope>NUCLEOTIDE SEQUENCE</scope>
    <source>
        <strain evidence="3">NBRC 100468</strain>
    </source>
</reference>
<organism evidence="3 4">
    <name type="scientific">Mycoemilia scoparia</name>
    <dbReference type="NCBI Taxonomy" id="417184"/>
    <lineage>
        <taxon>Eukaryota</taxon>
        <taxon>Fungi</taxon>
        <taxon>Fungi incertae sedis</taxon>
        <taxon>Zoopagomycota</taxon>
        <taxon>Kickxellomycotina</taxon>
        <taxon>Kickxellomycetes</taxon>
        <taxon>Kickxellales</taxon>
        <taxon>Kickxellaceae</taxon>
        <taxon>Mycoemilia</taxon>
    </lineage>
</organism>
<name>A0A9W8A002_9FUNG</name>
<dbReference type="InterPro" id="IPR051316">
    <property type="entry name" value="Zinc-reg_GTPase_activator"/>
</dbReference>
<feature type="region of interest" description="Disordered" evidence="1">
    <location>
        <begin position="304"/>
        <end position="323"/>
    </location>
</feature>
<dbReference type="AlphaFoldDB" id="A0A9W8A002"/>
<dbReference type="GO" id="GO:0005737">
    <property type="term" value="C:cytoplasm"/>
    <property type="evidence" value="ECO:0007669"/>
    <property type="project" value="TreeGrafter"/>
</dbReference>
<feature type="region of interest" description="Disordered" evidence="1">
    <location>
        <begin position="1"/>
        <end position="20"/>
    </location>
</feature>
<dbReference type="InterPro" id="IPR003495">
    <property type="entry name" value="CobW/HypB/UreG_nucleotide-bd"/>
</dbReference>
<accession>A0A9W8A002</accession>
<proteinExistence type="predicted"/>
<gene>
    <name evidence="3" type="ORF">H4219_003886</name>
</gene>
<dbReference type="Pfam" id="PF02492">
    <property type="entry name" value="cobW"/>
    <property type="match status" value="1"/>
</dbReference>
<dbReference type="InterPro" id="IPR027417">
    <property type="entry name" value="P-loop_NTPase"/>
</dbReference>
<sequence>MTVNSKTKVVQNNDQAHSPHSTPVTVFTGFLGAGKTTIIMDIIKSMPKDYNIVMLKNEFGDAEADSALMRESHIQVQEMTNGCLCCVLVGQMRSALLELKEKYNPDRIVVETSGSAFPAPIAWQIRQMEDDGFHLDAILTVIDAINFRGYEDTSYTAKMQAKYTDLILLNKWEMVSERELDVVIDHVNDLNTDTPKVRVTKGSSVDPSLIFGIDTKLFELSNKDGASNNEKDPQSLAHQKNEVDLIEVSKLASLASVTEEVESVTYFQADKFIAFLSQLSPSEVYRIKGIVRVSGLPSDIETTGGLGQELSAQPKQAPRSSQINNTPSFYILNHAFGRYSFTPVKDYLDSSKVNSNDSTSKVLRVTVMGVDLRFLVKKFKDGLSLQDSEYKTYWARRV</sequence>